<gene>
    <name evidence="3" type="ORF">BW425_03160</name>
</gene>
<evidence type="ECO:0000259" key="2">
    <source>
        <dbReference type="PROSITE" id="PS51084"/>
    </source>
</evidence>
<dbReference type="AlphaFoldDB" id="A0A1Y3MSL9"/>
<dbReference type="EMBL" id="MWPX01000002">
    <property type="protein sequence ID" value="OUM50103.1"/>
    <property type="molecule type" value="Genomic_DNA"/>
</dbReference>
<dbReference type="InterPro" id="IPR036265">
    <property type="entry name" value="HIT-like_sf"/>
</dbReference>
<dbReference type="InterPro" id="IPR011146">
    <property type="entry name" value="HIT-like"/>
</dbReference>
<evidence type="ECO:0000313" key="4">
    <source>
        <dbReference type="Proteomes" id="UP000195321"/>
    </source>
</evidence>
<dbReference type="GO" id="GO:0009117">
    <property type="term" value="P:nucleotide metabolic process"/>
    <property type="evidence" value="ECO:0007669"/>
    <property type="project" value="TreeGrafter"/>
</dbReference>
<dbReference type="Pfam" id="PF01230">
    <property type="entry name" value="HIT"/>
    <property type="match status" value="1"/>
</dbReference>
<feature type="domain" description="HIT" evidence="2">
    <location>
        <begin position="59"/>
        <end position="129"/>
    </location>
</feature>
<name>A0A1Y3MSL9_9BACI</name>
<dbReference type="InterPro" id="IPR001310">
    <property type="entry name" value="Histidine_triad_HIT"/>
</dbReference>
<sequence>MVNLRNRGMQMSTQSHFEERCFICQKHKGEIKVPGGAIYEDDLVYVGHVHWEEDKTYLGYIMIDIKRHTPGLAELTEEEAKTFGLIISRVSRALKECEGAEHIYAFVSGNGVNHMHMHIIPRYPNTPKEFWSPTKVANWEGAPYGQAEQIQKLCERIRTYMVNEYAYNK</sequence>
<dbReference type="Proteomes" id="UP000195321">
    <property type="component" value="Unassembled WGS sequence"/>
</dbReference>
<dbReference type="PROSITE" id="PS51084">
    <property type="entry name" value="HIT_2"/>
    <property type="match status" value="1"/>
</dbReference>
<proteinExistence type="predicted"/>
<evidence type="ECO:0000313" key="3">
    <source>
        <dbReference type="EMBL" id="OUM50103.1"/>
    </source>
</evidence>
<dbReference type="GO" id="GO:0003824">
    <property type="term" value="F:catalytic activity"/>
    <property type="evidence" value="ECO:0007669"/>
    <property type="project" value="InterPro"/>
</dbReference>
<reference evidence="3 4" key="1">
    <citation type="submission" date="2017-02" db="EMBL/GenBank/DDBJ databases">
        <title>Bacillus pseudomycoides isolate FSL K6-0042.</title>
        <authorList>
            <person name="Kovac J."/>
        </authorList>
    </citation>
    <scope>NUCLEOTIDE SEQUENCE [LARGE SCALE GENOMIC DNA]</scope>
    <source>
        <strain evidence="3 4">FSL K6-0042</strain>
    </source>
</reference>
<dbReference type="PANTHER" id="PTHR46648:SF1">
    <property type="entry name" value="ADENOSINE 5'-MONOPHOSPHORAMIDASE HNT1"/>
    <property type="match status" value="1"/>
</dbReference>
<dbReference type="PANTHER" id="PTHR46648">
    <property type="entry name" value="HIT FAMILY PROTEIN 1"/>
    <property type="match status" value="1"/>
</dbReference>
<feature type="short sequence motif" description="Histidine triad motif" evidence="1">
    <location>
        <begin position="114"/>
        <end position="118"/>
    </location>
</feature>
<dbReference type="SUPFAM" id="SSF54197">
    <property type="entry name" value="HIT-like"/>
    <property type="match status" value="1"/>
</dbReference>
<accession>A0A1Y3MSL9</accession>
<protein>
    <submittedName>
        <fullName evidence="3">HIT family protein</fullName>
    </submittedName>
</protein>
<evidence type="ECO:0000256" key="1">
    <source>
        <dbReference type="PROSITE-ProRule" id="PRU00464"/>
    </source>
</evidence>
<dbReference type="Gene3D" id="3.30.428.10">
    <property type="entry name" value="HIT-like"/>
    <property type="match status" value="1"/>
</dbReference>
<comment type="caution">
    <text evidence="3">The sequence shown here is derived from an EMBL/GenBank/DDBJ whole genome shotgun (WGS) entry which is preliminary data.</text>
</comment>
<organism evidence="3 4">
    <name type="scientific">Bacillus pseudomycoides</name>
    <dbReference type="NCBI Taxonomy" id="64104"/>
    <lineage>
        <taxon>Bacteria</taxon>
        <taxon>Bacillati</taxon>
        <taxon>Bacillota</taxon>
        <taxon>Bacilli</taxon>
        <taxon>Bacillales</taxon>
        <taxon>Bacillaceae</taxon>
        <taxon>Bacillus</taxon>
        <taxon>Bacillus cereus group</taxon>
    </lineage>
</organism>